<reference evidence="1" key="1">
    <citation type="journal article" date="2014" name="Int. J. Syst. Evol. Microbiol.">
        <title>Complete genome sequence of Corynebacterium casei LMG S-19264T (=DSM 44701T), isolated from a smear-ripened cheese.</title>
        <authorList>
            <consortium name="US DOE Joint Genome Institute (JGI-PGF)"/>
            <person name="Walter F."/>
            <person name="Albersmeier A."/>
            <person name="Kalinowski J."/>
            <person name="Ruckert C."/>
        </authorList>
    </citation>
    <scope>NUCLEOTIDE SEQUENCE</scope>
    <source>
        <strain evidence="1">JCM 5016</strain>
    </source>
</reference>
<evidence type="ECO:0000313" key="1">
    <source>
        <dbReference type="EMBL" id="GGZ87943.1"/>
    </source>
</evidence>
<gene>
    <name evidence="1" type="ORF">GCM10010389_27700</name>
</gene>
<sequence>MPPELPIDFRDGRSNEASLMASPWQKIIEPCKKVTEPYKRYRGRGLAACRSGDDKAHCRLRSPVGRAFTRLEQRRIFRGARCGPNRRTSIVQVVLTPERHR</sequence>
<dbReference type="EMBL" id="BMWH01000009">
    <property type="protein sequence ID" value="GGZ87943.1"/>
    <property type="molecule type" value="Genomic_DNA"/>
</dbReference>
<proteinExistence type="predicted"/>
<keyword evidence="2" id="KW-1185">Reference proteome</keyword>
<comment type="caution">
    <text evidence="1">The sequence shown here is derived from an EMBL/GenBank/DDBJ whole genome shotgun (WGS) entry which is preliminary data.</text>
</comment>
<accession>A0A918R8U7</accession>
<protein>
    <submittedName>
        <fullName evidence="1">Uncharacterized protein</fullName>
    </submittedName>
</protein>
<reference evidence="1" key="2">
    <citation type="submission" date="2020-09" db="EMBL/GenBank/DDBJ databases">
        <authorList>
            <person name="Sun Q."/>
            <person name="Ohkuma M."/>
        </authorList>
    </citation>
    <scope>NUCLEOTIDE SEQUENCE</scope>
    <source>
        <strain evidence="1">JCM 5016</strain>
    </source>
</reference>
<name>A0A918R8U7_9ACTN</name>
<dbReference type="Proteomes" id="UP000623010">
    <property type="component" value="Unassembled WGS sequence"/>
</dbReference>
<organism evidence="1 2">
    <name type="scientific">Streptomyces echinoruber</name>
    <dbReference type="NCBI Taxonomy" id="68898"/>
    <lineage>
        <taxon>Bacteria</taxon>
        <taxon>Bacillati</taxon>
        <taxon>Actinomycetota</taxon>
        <taxon>Actinomycetes</taxon>
        <taxon>Kitasatosporales</taxon>
        <taxon>Streptomycetaceae</taxon>
        <taxon>Streptomyces</taxon>
    </lineage>
</organism>
<evidence type="ECO:0000313" key="2">
    <source>
        <dbReference type="Proteomes" id="UP000623010"/>
    </source>
</evidence>
<dbReference type="AlphaFoldDB" id="A0A918R8U7"/>